<evidence type="ECO:0000256" key="3">
    <source>
        <dbReference type="ARBA" id="ARBA00023002"/>
    </source>
</evidence>
<dbReference type="InterPro" id="IPR017972">
    <property type="entry name" value="Cyt_P450_CS"/>
</dbReference>
<keyword evidence="5 6" id="KW-0349">Heme</keyword>
<proteinExistence type="inferred from homology"/>
<dbReference type="GO" id="GO:0005506">
    <property type="term" value="F:iron ion binding"/>
    <property type="evidence" value="ECO:0007669"/>
    <property type="project" value="InterPro"/>
</dbReference>
<dbReference type="GeneID" id="112292265"/>
<name>A0A2K1JE12_PHYPA</name>
<dbReference type="EMBL" id="ABEU02000015">
    <property type="protein sequence ID" value="PNR39749.1"/>
    <property type="molecule type" value="Genomic_DNA"/>
</dbReference>
<evidence type="ECO:0000256" key="5">
    <source>
        <dbReference type="PIRSR" id="PIRSR602401-1"/>
    </source>
</evidence>
<keyword evidence="7" id="KW-0812">Transmembrane</keyword>
<accession>A0A2K1JE12</accession>
<keyword evidence="3 6" id="KW-0560">Oxidoreductase</keyword>
<feature type="transmembrane region" description="Helical" evidence="7">
    <location>
        <begin position="12"/>
        <end position="29"/>
    </location>
</feature>
<keyword evidence="6" id="KW-0503">Monooxygenase</keyword>
<keyword evidence="2 5" id="KW-0479">Metal-binding</keyword>
<dbReference type="Pfam" id="PF00067">
    <property type="entry name" value="p450"/>
    <property type="match status" value="1"/>
</dbReference>
<evidence type="ECO:0000313" key="9">
    <source>
        <dbReference type="EnsemblPlants" id="Pp3c15_21450V3.1"/>
    </source>
</evidence>
<dbReference type="PRINTS" id="PR00463">
    <property type="entry name" value="EP450I"/>
</dbReference>
<dbReference type="PROSITE" id="PS00086">
    <property type="entry name" value="CYTOCHROME_P450"/>
    <property type="match status" value="1"/>
</dbReference>
<protein>
    <recommendedName>
        <fullName evidence="11">Cytochrome P450</fullName>
    </recommendedName>
</protein>
<evidence type="ECO:0000256" key="1">
    <source>
        <dbReference type="ARBA" id="ARBA00010617"/>
    </source>
</evidence>
<dbReference type="SUPFAM" id="SSF48264">
    <property type="entry name" value="Cytochrome P450"/>
    <property type="match status" value="1"/>
</dbReference>
<dbReference type="Proteomes" id="UP000006727">
    <property type="component" value="Chromosome 15"/>
</dbReference>
<organism evidence="8">
    <name type="scientific">Physcomitrium patens</name>
    <name type="common">Spreading-leaved earth moss</name>
    <name type="synonym">Physcomitrella patens</name>
    <dbReference type="NCBI Taxonomy" id="3218"/>
    <lineage>
        <taxon>Eukaryota</taxon>
        <taxon>Viridiplantae</taxon>
        <taxon>Streptophyta</taxon>
        <taxon>Embryophyta</taxon>
        <taxon>Bryophyta</taxon>
        <taxon>Bryophytina</taxon>
        <taxon>Bryopsida</taxon>
        <taxon>Funariidae</taxon>
        <taxon>Funariales</taxon>
        <taxon>Funariaceae</taxon>
        <taxon>Physcomitrium</taxon>
    </lineage>
</organism>
<comment type="similarity">
    <text evidence="1 6">Belongs to the cytochrome P450 family.</text>
</comment>
<dbReference type="AlphaFoldDB" id="A0A2K1JE12"/>
<dbReference type="EnsemblPlants" id="Pp3c15_21450V3.1">
    <property type="protein sequence ID" value="Pp3c15_21450V3.1"/>
    <property type="gene ID" value="Pp3c15_21450"/>
</dbReference>
<dbReference type="GO" id="GO:0004497">
    <property type="term" value="F:monooxygenase activity"/>
    <property type="evidence" value="ECO:0007669"/>
    <property type="project" value="UniProtKB-KW"/>
</dbReference>
<dbReference type="STRING" id="3218.A0A2K1JE12"/>
<dbReference type="InterPro" id="IPR002401">
    <property type="entry name" value="Cyt_P450_E_grp-I"/>
</dbReference>
<feature type="binding site" description="axial binding residue" evidence="5">
    <location>
        <position position="470"/>
    </location>
    <ligand>
        <name>heme</name>
        <dbReference type="ChEBI" id="CHEBI:30413"/>
    </ligand>
    <ligandPart>
        <name>Fe</name>
        <dbReference type="ChEBI" id="CHEBI:18248"/>
    </ligandPart>
</feature>
<dbReference type="GO" id="GO:0016705">
    <property type="term" value="F:oxidoreductase activity, acting on paired donors, with incorporation or reduction of molecular oxygen"/>
    <property type="evidence" value="ECO:0007669"/>
    <property type="project" value="InterPro"/>
</dbReference>
<dbReference type="KEGG" id="ppp:112292265"/>
<dbReference type="PANTHER" id="PTHR47944:SF16">
    <property type="entry name" value="CYTOCHROME P450 FAMILY 1 SUBFAMILY A POLYPEPTIDE 1"/>
    <property type="match status" value="1"/>
</dbReference>
<dbReference type="GO" id="GO:0020037">
    <property type="term" value="F:heme binding"/>
    <property type="evidence" value="ECO:0007669"/>
    <property type="project" value="InterPro"/>
</dbReference>
<evidence type="ECO:0000256" key="6">
    <source>
        <dbReference type="RuleBase" id="RU000461"/>
    </source>
</evidence>
<evidence type="ECO:0000256" key="4">
    <source>
        <dbReference type="ARBA" id="ARBA00023004"/>
    </source>
</evidence>
<dbReference type="Gene3D" id="1.10.630.10">
    <property type="entry name" value="Cytochrome P450"/>
    <property type="match status" value="1"/>
</dbReference>
<dbReference type="GO" id="GO:0048731">
    <property type="term" value="P:system development"/>
    <property type="evidence" value="ECO:0000318"/>
    <property type="project" value="GO_Central"/>
</dbReference>
<evidence type="ECO:0000313" key="8">
    <source>
        <dbReference type="EMBL" id="PNR39749.1"/>
    </source>
</evidence>
<dbReference type="PANTHER" id="PTHR47944">
    <property type="entry name" value="CYTOCHROME P450 98A9"/>
    <property type="match status" value="1"/>
</dbReference>
<keyword evidence="7" id="KW-1133">Transmembrane helix</keyword>
<evidence type="ECO:0000313" key="10">
    <source>
        <dbReference type="Proteomes" id="UP000006727"/>
    </source>
</evidence>
<gene>
    <name evidence="9" type="primary">LOC112292265</name>
    <name evidence="8" type="ORF">PHYPA_020029</name>
</gene>
<keyword evidence="7" id="KW-0472">Membrane</keyword>
<keyword evidence="10" id="KW-1185">Reference proteome</keyword>
<dbReference type="PRINTS" id="PR00385">
    <property type="entry name" value="P450"/>
</dbReference>
<reference evidence="8 10" key="2">
    <citation type="journal article" date="2018" name="Plant J.">
        <title>The Physcomitrella patens chromosome-scale assembly reveals moss genome structure and evolution.</title>
        <authorList>
            <person name="Lang D."/>
            <person name="Ullrich K.K."/>
            <person name="Murat F."/>
            <person name="Fuchs J."/>
            <person name="Jenkins J."/>
            <person name="Haas F.B."/>
            <person name="Piednoel M."/>
            <person name="Gundlach H."/>
            <person name="Van Bel M."/>
            <person name="Meyberg R."/>
            <person name="Vives C."/>
            <person name="Morata J."/>
            <person name="Symeonidi A."/>
            <person name="Hiss M."/>
            <person name="Muchero W."/>
            <person name="Kamisugi Y."/>
            <person name="Saleh O."/>
            <person name="Blanc G."/>
            <person name="Decker E.L."/>
            <person name="van Gessel N."/>
            <person name="Grimwood J."/>
            <person name="Hayes R.D."/>
            <person name="Graham S.W."/>
            <person name="Gunter L.E."/>
            <person name="McDaniel S.F."/>
            <person name="Hoernstein S.N.W."/>
            <person name="Larsson A."/>
            <person name="Li F.W."/>
            <person name="Perroud P.F."/>
            <person name="Phillips J."/>
            <person name="Ranjan P."/>
            <person name="Rokshar D.S."/>
            <person name="Rothfels C.J."/>
            <person name="Schneider L."/>
            <person name="Shu S."/>
            <person name="Stevenson D.W."/>
            <person name="Thummler F."/>
            <person name="Tillich M."/>
            <person name="Villarreal Aguilar J.C."/>
            <person name="Widiez T."/>
            <person name="Wong G.K."/>
            <person name="Wymore A."/>
            <person name="Zhang Y."/>
            <person name="Zimmer A.D."/>
            <person name="Quatrano R.S."/>
            <person name="Mayer K.F.X."/>
            <person name="Goodstein D."/>
            <person name="Casacuberta J.M."/>
            <person name="Vandepoele K."/>
            <person name="Reski R."/>
            <person name="Cuming A.C."/>
            <person name="Tuskan G.A."/>
            <person name="Maumus F."/>
            <person name="Salse J."/>
            <person name="Schmutz J."/>
            <person name="Rensing S.A."/>
        </authorList>
    </citation>
    <scope>NUCLEOTIDE SEQUENCE [LARGE SCALE GENOMIC DNA]</scope>
    <source>
        <strain evidence="9 10">cv. Gransden 2004</strain>
    </source>
</reference>
<comment type="cofactor">
    <cofactor evidence="5">
        <name>heme</name>
        <dbReference type="ChEBI" id="CHEBI:30413"/>
    </cofactor>
</comment>
<evidence type="ECO:0000256" key="7">
    <source>
        <dbReference type="SAM" id="Phobius"/>
    </source>
</evidence>
<reference evidence="9" key="3">
    <citation type="submission" date="2020-12" db="UniProtKB">
        <authorList>
            <consortium name="EnsemblPlants"/>
        </authorList>
    </citation>
    <scope>IDENTIFICATION</scope>
</reference>
<dbReference type="CDD" id="cd20618">
    <property type="entry name" value="CYP71_clan"/>
    <property type="match status" value="1"/>
</dbReference>
<dbReference type="OrthoDB" id="1470350at2759"/>
<reference evidence="8 10" key="1">
    <citation type="journal article" date="2008" name="Science">
        <title>The Physcomitrella genome reveals evolutionary insights into the conquest of land by plants.</title>
        <authorList>
            <person name="Rensing S."/>
            <person name="Lang D."/>
            <person name="Zimmer A."/>
            <person name="Terry A."/>
            <person name="Salamov A."/>
            <person name="Shapiro H."/>
            <person name="Nishiyama T."/>
            <person name="Perroud P.-F."/>
            <person name="Lindquist E."/>
            <person name="Kamisugi Y."/>
            <person name="Tanahashi T."/>
            <person name="Sakakibara K."/>
            <person name="Fujita T."/>
            <person name="Oishi K."/>
            <person name="Shin-I T."/>
            <person name="Kuroki Y."/>
            <person name="Toyoda A."/>
            <person name="Suzuki Y."/>
            <person name="Hashimoto A."/>
            <person name="Yamaguchi K."/>
            <person name="Sugano A."/>
            <person name="Kohara Y."/>
            <person name="Fujiyama A."/>
            <person name="Anterola A."/>
            <person name="Aoki S."/>
            <person name="Ashton N."/>
            <person name="Barbazuk W.B."/>
            <person name="Barker E."/>
            <person name="Bennetzen J."/>
            <person name="Bezanilla M."/>
            <person name="Blankenship R."/>
            <person name="Cho S.H."/>
            <person name="Dutcher S."/>
            <person name="Estelle M."/>
            <person name="Fawcett J.A."/>
            <person name="Gundlach H."/>
            <person name="Hanada K."/>
            <person name="Heyl A."/>
            <person name="Hicks K.A."/>
            <person name="Hugh J."/>
            <person name="Lohr M."/>
            <person name="Mayer K."/>
            <person name="Melkozernov A."/>
            <person name="Murata T."/>
            <person name="Nelson D."/>
            <person name="Pils B."/>
            <person name="Prigge M."/>
            <person name="Reiss B."/>
            <person name="Renner T."/>
            <person name="Rombauts S."/>
            <person name="Rushton P."/>
            <person name="Sanderfoot A."/>
            <person name="Schween G."/>
            <person name="Shiu S.-H."/>
            <person name="Stueber K."/>
            <person name="Theodoulou F.L."/>
            <person name="Tu H."/>
            <person name="Van de Peer Y."/>
            <person name="Verrier P.J."/>
            <person name="Waters E."/>
            <person name="Wood A."/>
            <person name="Yang L."/>
            <person name="Cove D."/>
            <person name="Cuming A."/>
            <person name="Hasebe M."/>
            <person name="Lucas S."/>
            <person name="Mishler D.B."/>
            <person name="Reski R."/>
            <person name="Grigoriev I."/>
            <person name="Quatrano R.S."/>
            <person name="Boore J.L."/>
        </authorList>
    </citation>
    <scope>NUCLEOTIDE SEQUENCE [LARGE SCALE GENOMIC DNA]</scope>
    <source>
        <strain evidence="9 10">cv. Gransden 2004</strain>
    </source>
</reference>
<dbReference type="RefSeq" id="XP_024396342.1">
    <property type="nucleotide sequence ID" value="XM_024540574.2"/>
</dbReference>
<dbReference type="Gramene" id="Pp3c15_21450V3.1">
    <property type="protein sequence ID" value="Pp3c15_21450V3.1"/>
    <property type="gene ID" value="Pp3c15_21450"/>
</dbReference>
<evidence type="ECO:0000256" key="2">
    <source>
        <dbReference type="ARBA" id="ARBA00022723"/>
    </source>
</evidence>
<evidence type="ECO:0008006" key="11">
    <source>
        <dbReference type="Google" id="ProtNLM"/>
    </source>
</evidence>
<keyword evidence="4 5" id="KW-0408">Iron</keyword>
<dbReference type="PaxDb" id="3218-PP1S271_3V6.1"/>
<dbReference type="InterPro" id="IPR036396">
    <property type="entry name" value="Cyt_P450_sf"/>
</dbReference>
<sequence>MGALDHSNDMWLQILLALTLVSVVLTWILQCSSSAQKVHPPGPTPWPVIGNLFLFFRAPLPHRMLHNLAEKYGDLMYLRLGFTPCIVVSSPALADYIHKNHDTEFSSRPDGLITGILNGDSQSVSMAKHGDLWKTLRSICWQILRPANIARYETRRMEEINIMLQSIQIAAEAGETVDLSSMLYKLSSNSMTQMLINRRYFTAGGNEENLREAVIFKKMISERLKIASQFAIGDYIPYLRFIDYLFRYNAKAQEIQSMTMRVCDEIMNLEERRRRLTREENGDAQAVREEDFVDDLLSIQAEYTADNSRKIKLTDHQIKLLVQDMLVAGTETSATTVDWAMAELLCHPKVLQQLRSEIVTVVGSRSAVTEQDTKQMPYLNAVVMETLRLHPAAPLNLPRESKGACLFLGRYQLPAKTRVIFNTHSIHRSLEAYDSPNAFKPERFLGVPQANVSGSSFFQLSPFGFGKRVCPGQALGTISVCAALANLVHRFAWSLPCGLPPSHLDMIESFGLTAPRRCPLILLPTPRLKV</sequence>
<dbReference type="InterPro" id="IPR001128">
    <property type="entry name" value="Cyt_P450"/>
</dbReference>